<evidence type="ECO:0000256" key="1">
    <source>
        <dbReference type="ARBA" id="ARBA00004141"/>
    </source>
</evidence>
<protein>
    <submittedName>
        <fullName evidence="10">Threonine/serine exporter family protein</fullName>
    </submittedName>
</protein>
<evidence type="ECO:0000256" key="4">
    <source>
        <dbReference type="ARBA" id="ARBA00023136"/>
    </source>
</evidence>
<feature type="coiled-coil region" evidence="6">
    <location>
        <begin position="86"/>
        <end position="113"/>
    </location>
</feature>
<feature type="transmembrane region" description="Helical" evidence="7">
    <location>
        <begin position="317"/>
        <end position="336"/>
    </location>
</feature>
<dbReference type="Proteomes" id="UP000307999">
    <property type="component" value="Unassembled WGS sequence"/>
</dbReference>
<feature type="transmembrane region" description="Helical" evidence="7">
    <location>
        <begin position="343"/>
        <end position="364"/>
    </location>
</feature>
<keyword evidence="6" id="KW-0175">Coiled coil</keyword>
<dbReference type="PANTHER" id="PTHR31082">
    <property type="entry name" value="PHEROMONE-REGULATED MEMBRANE PROTEIN 10"/>
    <property type="match status" value="1"/>
</dbReference>
<feature type="transmembrane region" description="Helical" evidence="7">
    <location>
        <begin position="198"/>
        <end position="219"/>
    </location>
</feature>
<dbReference type="InterPro" id="IPR010619">
    <property type="entry name" value="ThrE-like_N"/>
</dbReference>
<evidence type="ECO:0000256" key="6">
    <source>
        <dbReference type="SAM" id="Coils"/>
    </source>
</evidence>
<evidence type="ECO:0000259" key="8">
    <source>
        <dbReference type="Pfam" id="PF06738"/>
    </source>
</evidence>
<reference evidence="10 11" key="1">
    <citation type="submission" date="2019-04" db="EMBL/GenBank/DDBJ databases">
        <title>Thalassotalea guangxiensis sp. nov., isolated from sediment of the coastal wetland.</title>
        <authorList>
            <person name="Zheng S."/>
            <person name="Zhang D."/>
        </authorList>
    </citation>
    <scope>NUCLEOTIDE SEQUENCE [LARGE SCALE GENOMIC DNA]</scope>
    <source>
        <strain evidence="10 11">ZS-4</strain>
    </source>
</reference>
<accession>A0A4U1BAH1</accession>
<dbReference type="InterPro" id="IPR024528">
    <property type="entry name" value="ThrE_2"/>
</dbReference>
<feature type="transmembrane region" description="Helical" evidence="7">
    <location>
        <begin position="270"/>
        <end position="287"/>
    </location>
</feature>
<feature type="transmembrane region" description="Helical" evidence="7">
    <location>
        <begin position="231"/>
        <end position="255"/>
    </location>
</feature>
<organism evidence="10 11">
    <name type="scientific">Thalassotalea mangrovi</name>
    <dbReference type="NCBI Taxonomy" id="2572245"/>
    <lineage>
        <taxon>Bacteria</taxon>
        <taxon>Pseudomonadati</taxon>
        <taxon>Pseudomonadota</taxon>
        <taxon>Gammaproteobacteria</taxon>
        <taxon>Alteromonadales</taxon>
        <taxon>Colwelliaceae</taxon>
        <taxon>Thalassotalea</taxon>
    </lineage>
</organism>
<evidence type="ECO:0000256" key="3">
    <source>
        <dbReference type="ARBA" id="ARBA00022989"/>
    </source>
</evidence>
<comment type="similarity">
    <text evidence="5">Belongs to the ThrE exporter (TC 2.A.79) family.</text>
</comment>
<feature type="transmembrane region" description="Helical" evidence="7">
    <location>
        <begin position="144"/>
        <end position="160"/>
    </location>
</feature>
<name>A0A4U1BAH1_9GAMM</name>
<dbReference type="OrthoDB" id="1490274at2"/>
<dbReference type="GO" id="GO:0016020">
    <property type="term" value="C:membrane"/>
    <property type="evidence" value="ECO:0007669"/>
    <property type="project" value="UniProtKB-SubCell"/>
</dbReference>
<feature type="transmembrane region" description="Helical" evidence="7">
    <location>
        <begin position="120"/>
        <end position="138"/>
    </location>
</feature>
<keyword evidence="4 7" id="KW-0472">Membrane</keyword>
<feature type="domain" description="Threonine/serine exporter-like N-terminal" evidence="8">
    <location>
        <begin position="11"/>
        <end position="251"/>
    </location>
</feature>
<evidence type="ECO:0000256" key="5">
    <source>
        <dbReference type="ARBA" id="ARBA00034125"/>
    </source>
</evidence>
<keyword evidence="2 7" id="KW-0812">Transmembrane</keyword>
<dbReference type="RefSeq" id="WP_136734409.1">
    <property type="nucleotide sequence ID" value="NZ_SWDB01000004.1"/>
</dbReference>
<evidence type="ECO:0000259" key="9">
    <source>
        <dbReference type="Pfam" id="PF12821"/>
    </source>
</evidence>
<evidence type="ECO:0000313" key="10">
    <source>
        <dbReference type="EMBL" id="TKB47058.1"/>
    </source>
</evidence>
<dbReference type="EMBL" id="SWDB01000004">
    <property type="protein sequence ID" value="TKB47058.1"/>
    <property type="molecule type" value="Genomic_DNA"/>
</dbReference>
<dbReference type="Pfam" id="PF12821">
    <property type="entry name" value="ThrE_2"/>
    <property type="match status" value="1"/>
</dbReference>
<evidence type="ECO:0000256" key="7">
    <source>
        <dbReference type="SAM" id="Phobius"/>
    </source>
</evidence>
<sequence>MKPDSFTQKRHFIVALGKSLHKFGATAYRLESHLKSVSNFLEIPASFVITPTALTFVLYNIEDQQEYNYVVRVNPGDIDLGALSRANDLVEELASGQRTLAEAIERLEDIAQRPSPYHGFLIFLAYGASPGAFALLMHTTWHDVFWSTILGFLVYFLVLWSERSKGVANALEPITAIIIALAASAISQYDPSINTTLVILSSIIIFIPGLSLTTGLAELSEKDLISGTAKIMHAVMILFKLYFGGVLGMAIANLIWGRAEFVASTPVPDWTVWLAVFILSLSLVVIFRARPRHALWGILAGFIAFSASRWAGMYVGVALGAFAGAFAIGVYSNLFARFAKAPATIVMLQGLVVLVPGSKVYIGLNSLVTGTEIVKINQIGSETFLIFMSIVAGLIFANVAVRPKSSL</sequence>
<proteinExistence type="inferred from homology"/>
<dbReference type="PANTHER" id="PTHR31082:SF4">
    <property type="entry name" value="PHEROMONE-REGULATED MEMBRANE PROTEIN 10"/>
    <property type="match status" value="1"/>
</dbReference>
<keyword evidence="11" id="KW-1185">Reference proteome</keyword>
<dbReference type="AlphaFoldDB" id="A0A4U1BAH1"/>
<feature type="transmembrane region" description="Helical" evidence="7">
    <location>
        <begin position="294"/>
        <end position="311"/>
    </location>
</feature>
<keyword evidence="3 7" id="KW-1133">Transmembrane helix</keyword>
<evidence type="ECO:0000313" key="11">
    <source>
        <dbReference type="Proteomes" id="UP000307999"/>
    </source>
</evidence>
<evidence type="ECO:0000256" key="2">
    <source>
        <dbReference type="ARBA" id="ARBA00022692"/>
    </source>
</evidence>
<dbReference type="InterPro" id="IPR051361">
    <property type="entry name" value="ThrE/Ser_Exporter"/>
</dbReference>
<feature type="transmembrane region" description="Helical" evidence="7">
    <location>
        <begin position="384"/>
        <end position="401"/>
    </location>
</feature>
<comment type="subcellular location">
    <subcellularLocation>
        <location evidence="1">Membrane</location>
        <topology evidence="1">Multi-pass membrane protein</topology>
    </subcellularLocation>
</comment>
<gene>
    <name evidence="10" type="ORF">E8M12_02020</name>
</gene>
<comment type="caution">
    <text evidence="10">The sequence shown here is derived from an EMBL/GenBank/DDBJ whole genome shotgun (WGS) entry which is preliminary data.</text>
</comment>
<feature type="domain" description="Threonine/Serine exporter ThrE" evidence="9">
    <location>
        <begin position="274"/>
        <end position="399"/>
    </location>
</feature>
<dbReference type="Pfam" id="PF06738">
    <property type="entry name" value="ThrE"/>
    <property type="match status" value="1"/>
</dbReference>
<feature type="transmembrane region" description="Helical" evidence="7">
    <location>
        <begin position="167"/>
        <end position="186"/>
    </location>
</feature>
<dbReference type="GO" id="GO:0022857">
    <property type="term" value="F:transmembrane transporter activity"/>
    <property type="evidence" value="ECO:0007669"/>
    <property type="project" value="InterPro"/>
</dbReference>